<evidence type="ECO:0000313" key="1">
    <source>
        <dbReference type="EMBL" id="CAL1359154.1"/>
    </source>
</evidence>
<gene>
    <name evidence="1" type="ORF">LTRI10_LOCUS6660</name>
</gene>
<organism evidence="1 2">
    <name type="scientific">Linum trigynum</name>
    <dbReference type="NCBI Taxonomy" id="586398"/>
    <lineage>
        <taxon>Eukaryota</taxon>
        <taxon>Viridiplantae</taxon>
        <taxon>Streptophyta</taxon>
        <taxon>Embryophyta</taxon>
        <taxon>Tracheophyta</taxon>
        <taxon>Spermatophyta</taxon>
        <taxon>Magnoliopsida</taxon>
        <taxon>eudicotyledons</taxon>
        <taxon>Gunneridae</taxon>
        <taxon>Pentapetalae</taxon>
        <taxon>rosids</taxon>
        <taxon>fabids</taxon>
        <taxon>Malpighiales</taxon>
        <taxon>Linaceae</taxon>
        <taxon>Linum</taxon>
    </lineage>
</organism>
<name>A0AAV2CRH9_9ROSI</name>
<protein>
    <submittedName>
        <fullName evidence="1">Uncharacterized protein</fullName>
    </submittedName>
</protein>
<dbReference type="AlphaFoldDB" id="A0AAV2CRH9"/>
<evidence type="ECO:0000313" key="2">
    <source>
        <dbReference type="Proteomes" id="UP001497516"/>
    </source>
</evidence>
<keyword evidence="2" id="KW-1185">Reference proteome</keyword>
<proteinExistence type="predicted"/>
<reference evidence="1 2" key="1">
    <citation type="submission" date="2024-04" db="EMBL/GenBank/DDBJ databases">
        <authorList>
            <person name="Fracassetti M."/>
        </authorList>
    </citation>
    <scope>NUCLEOTIDE SEQUENCE [LARGE SCALE GENOMIC DNA]</scope>
</reference>
<accession>A0AAV2CRH9</accession>
<dbReference type="Proteomes" id="UP001497516">
    <property type="component" value="Chromosome 10"/>
</dbReference>
<dbReference type="EMBL" id="OZ034814">
    <property type="protein sequence ID" value="CAL1359154.1"/>
    <property type="molecule type" value="Genomic_DNA"/>
</dbReference>
<sequence length="115" mass="13147">MMEFLMRLRPEFEVVRSTLLNKEELSFDGILCSWSGKRFIPKHKLSLTFVLVKVKQFCLPPFRIRLLLRSASLYFSGIPSPHSRMLNVIFVTNATTFRSTVVAGIIVCTAKNPVI</sequence>